<evidence type="ECO:0000313" key="2">
    <source>
        <dbReference type="EMBL" id="SFU86733.1"/>
    </source>
</evidence>
<dbReference type="RefSeq" id="WP_229490312.1">
    <property type="nucleotide sequence ID" value="NZ_FPBO01000012.1"/>
</dbReference>
<feature type="chain" id="PRO_5011723030" description="DUF922 domain-containing protein" evidence="1">
    <location>
        <begin position="25"/>
        <end position="236"/>
    </location>
</feature>
<sequence length="236" mass="25841">MKFLAPLLAAWPLLLLFLLGDAAAAPRTPFQIRCEDTIGKTVSVLTSQQNGYSINTQLSYKTLTTMKGPAAPNNYVLGLTKTESRVAIRSDGPMLIDPVTGYECITPQVTVSLSYAPVIIYIGNEFPPGSCGYQEILTHEFRHMRAYMDHLPGVEMTVRAALAKRYSGKPFYAPGGTARSALLHEIDSGWLPYIKNEMAKVESKQADIDAPAEYARLSKACNGEIQAVLNKGRGKR</sequence>
<dbReference type="STRING" id="1035707.SAMN05216552_101290"/>
<keyword evidence="3" id="KW-1185">Reference proteome</keyword>
<protein>
    <recommendedName>
        <fullName evidence="4">DUF922 domain-containing protein</fullName>
    </recommendedName>
</protein>
<dbReference type="Proteomes" id="UP000199391">
    <property type="component" value="Unassembled WGS sequence"/>
</dbReference>
<accession>A0A1I7JNK0</accession>
<reference evidence="3" key="1">
    <citation type="submission" date="2016-10" db="EMBL/GenBank/DDBJ databases">
        <authorList>
            <person name="Varghese N."/>
            <person name="Submissions S."/>
        </authorList>
    </citation>
    <scope>NUCLEOTIDE SEQUENCE [LARGE SCALE GENOMIC DNA]</scope>
    <source>
        <strain evidence="3">CGMCC 1.11014</strain>
    </source>
</reference>
<evidence type="ECO:0008006" key="4">
    <source>
        <dbReference type="Google" id="ProtNLM"/>
    </source>
</evidence>
<evidence type="ECO:0000313" key="3">
    <source>
        <dbReference type="Proteomes" id="UP000199391"/>
    </source>
</evidence>
<organism evidence="2 3">
    <name type="scientific">Pseudoduganella namucuonensis</name>
    <dbReference type="NCBI Taxonomy" id="1035707"/>
    <lineage>
        <taxon>Bacteria</taxon>
        <taxon>Pseudomonadati</taxon>
        <taxon>Pseudomonadota</taxon>
        <taxon>Betaproteobacteria</taxon>
        <taxon>Burkholderiales</taxon>
        <taxon>Oxalobacteraceae</taxon>
        <taxon>Telluria group</taxon>
        <taxon>Pseudoduganella</taxon>
    </lineage>
</organism>
<name>A0A1I7JNK0_9BURK</name>
<gene>
    <name evidence="2" type="ORF">SAMN05216552_101290</name>
</gene>
<evidence type="ECO:0000256" key="1">
    <source>
        <dbReference type="SAM" id="SignalP"/>
    </source>
</evidence>
<keyword evidence="1" id="KW-0732">Signal</keyword>
<dbReference type="EMBL" id="FPBO01000012">
    <property type="protein sequence ID" value="SFU86733.1"/>
    <property type="molecule type" value="Genomic_DNA"/>
</dbReference>
<dbReference type="AlphaFoldDB" id="A0A1I7JNK0"/>
<feature type="signal peptide" evidence="1">
    <location>
        <begin position="1"/>
        <end position="24"/>
    </location>
</feature>
<proteinExistence type="predicted"/>